<proteinExistence type="inferred from homology"/>
<feature type="domain" description="EngC GTPase" evidence="2">
    <location>
        <begin position="98"/>
        <end position="247"/>
    </location>
</feature>
<keyword evidence="1" id="KW-0342">GTP-binding</keyword>
<dbReference type="GO" id="GO:0003924">
    <property type="term" value="F:GTPase activity"/>
    <property type="evidence" value="ECO:0007669"/>
    <property type="project" value="UniProtKB-UniRule"/>
</dbReference>
<feature type="binding site" evidence="1">
    <location>
        <position position="271"/>
    </location>
    <ligand>
        <name>Zn(2+)</name>
        <dbReference type="ChEBI" id="CHEBI:29105"/>
    </ligand>
</feature>
<keyword evidence="1" id="KW-0479">Metal-binding</keyword>
<comment type="subcellular location">
    <subcellularLocation>
        <location evidence="1">Cytoplasm</location>
    </subcellularLocation>
</comment>
<dbReference type="PATRIC" id="fig|869212.3.peg.1532"/>
<dbReference type="InterPro" id="IPR010914">
    <property type="entry name" value="RsgA_GTPase_dom"/>
</dbReference>
<comment type="function">
    <text evidence="1">One of several proteins that assist in the late maturation steps of the functional core of the 30S ribosomal subunit. Helps release RbfA from mature subunits. May play a role in the assembly of ribosomal proteins into the subunit. Circularly permuted GTPase that catalyzes slow GTP hydrolysis, GTPase activity is stimulated by the 30S ribosomal subunit.</text>
</comment>
<dbReference type="GO" id="GO:0046872">
    <property type="term" value="F:metal ion binding"/>
    <property type="evidence" value="ECO:0007669"/>
    <property type="project" value="UniProtKB-KW"/>
</dbReference>
<keyword evidence="1" id="KW-0694">RNA-binding</keyword>
<evidence type="ECO:0000259" key="2">
    <source>
        <dbReference type="PROSITE" id="PS50936"/>
    </source>
</evidence>
<dbReference type="EMBL" id="CP002959">
    <property type="protein sequence ID" value="AFM12186.1"/>
    <property type="molecule type" value="Genomic_DNA"/>
</dbReference>
<dbReference type="HOGENOM" id="CLU_033617_0_1_12"/>
<dbReference type="SUPFAM" id="SSF52540">
    <property type="entry name" value="P-loop containing nucleoside triphosphate hydrolases"/>
    <property type="match status" value="1"/>
</dbReference>
<keyword evidence="1" id="KW-0862">Zinc</keyword>
<dbReference type="STRING" id="869212.Turpa_1538"/>
<dbReference type="CDD" id="cd01854">
    <property type="entry name" value="YjeQ_EngC"/>
    <property type="match status" value="1"/>
</dbReference>
<accession>I4B4H9</accession>
<dbReference type="HAMAP" id="MF_01820">
    <property type="entry name" value="GTPase_RsgA"/>
    <property type="match status" value="1"/>
</dbReference>
<dbReference type="AlphaFoldDB" id="I4B4H9"/>
<name>I4B4H9_TURPD</name>
<gene>
    <name evidence="1" type="primary">rsgA</name>
    <name evidence="3" type="ordered locus">Turpa_1538</name>
</gene>
<dbReference type="Gene3D" id="3.40.50.300">
    <property type="entry name" value="P-loop containing nucleotide triphosphate hydrolases"/>
    <property type="match status" value="1"/>
</dbReference>
<evidence type="ECO:0000256" key="1">
    <source>
        <dbReference type="HAMAP-Rule" id="MF_01820"/>
    </source>
</evidence>
<feature type="binding site" evidence="1">
    <location>
        <position position="276"/>
    </location>
    <ligand>
        <name>Zn(2+)</name>
        <dbReference type="ChEBI" id="CHEBI:29105"/>
    </ligand>
</feature>
<protein>
    <recommendedName>
        <fullName evidence="1">Small ribosomal subunit biogenesis GTPase RsgA</fullName>
        <ecNumber evidence="1">3.6.1.-</ecNumber>
    </recommendedName>
</protein>
<dbReference type="PANTHER" id="PTHR32120:SF11">
    <property type="entry name" value="SMALL RIBOSOMAL SUBUNIT BIOGENESIS GTPASE RSGA 1, MITOCHONDRIAL-RELATED"/>
    <property type="match status" value="1"/>
</dbReference>
<dbReference type="GO" id="GO:0042274">
    <property type="term" value="P:ribosomal small subunit biogenesis"/>
    <property type="evidence" value="ECO:0007669"/>
    <property type="project" value="UniProtKB-UniRule"/>
</dbReference>
<dbReference type="PROSITE" id="PS50936">
    <property type="entry name" value="ENGC_GTPASE"/>
    <property type="match status" value="1"/>
</dbReference>
<dbReference type="GO" id="GO:0019843">
    <property type="term" value="F:rRNA binding"/>
    <property type="evidence" value="ECO:0007669"/>
    <property type="project" value="UniProtKB-KW"/>
</dbReference>
<dbReference type="OrthoDB" id="9809485at2"/>
<dbReference type="RefSeq" id="WP_014802697.1">
    <property type="nucleotide sequence ID" value="NC_018020.1"/>
</dbReference>
<keyword evidence="1" id="KW-0547">Nucleotide-binding</keyword>
<dbReference type="Proteomes" id="UP000006048">
    <property type="component" value="Chromosome"/>
</dbReference>
<dbReference type="Pfam" id="PF03193">
    <property type="entry name" value="RsgA_GTPase"/>
    <property type="match status" value="1"/>
</dbReference>
<feature type="binding site" evidence="1">
    <location>
        <position position="278"/>
    </location>
    <ligand>
        <name>Zn(2+)</name>
        <dbReference type="ChEBI" id="CHEBI:29105"/>
    </ligand>
</feature>
<dbReference type="GO" id="GO:0005737">
    <property type="term" value="C:cytoplasm"/>
    <property type="evidence" value="ECO:0007669"/>
    <property type="project" value="UniProtKB-SubCell"/>
</dbReference>
<dbReference type="KEGG" id="tpx:Turpa_1538"/>
<dbReference type="NCBIfam" id="TIGR00157">
    <property type="entry name" value="ribosome small subunit-dependent GTPase A"/>
    <property type="match status" value="1"/>
</dbReference>
<feature type="binding site" evidence="1">
    <location>
        <position position="284"/>
    </location>
    <ligand>
        <name>Zn(2+)</name>
        <dbReference type="ChEBI" id="CHEBI:29105"/>
    </ligand>
</feature>
<dbReference type="Gene3D" id="1.10.40.50">
    <property type="entry name" value="Probable gtpase engc, domain 3"/>
    <property type="match status" value="1"/>
</dbReference>
<comment type="cofactor">
    <cofactor evidence="1">
        <name>Zn(2+)</name>
        <dbReference type="ChEBI" id="CHEBI:29105"/>
    </cofactor>
    <text evidence="1">Binds 1 zinc ion per subunit.</text>
</comment>
<keyword evidence="1" id="KW-0963">Cytoplasm</keyword>
<dbReference type="InterPro" id="IPR004881">
    <property type="entry name" value="Ribosome_biogen_GTPase_RsgA"/>
</dbReference>
<dbReference type="EC" id="3.6.1.-" evidence="1"/>
<organism evidence="3 4">
    <name type="scientific">Turneriella parva (strain ATCC BAA-1111 / DSM 21527 / NCTC 11395 / H)</name>
    <name type="common">Leptospira parva</name>
    <dbReference type="NCBI Taxonomy" id="869212"/>
    <lineage>
        <taxon>Bacteria</taxon>
        <taxon>Pseudomonadati</taxon>
        <taxon>Spirochaetota</taxon>
        <taxon>Spirochaetia</taxon>
        <taxon>Leptospirales</taxon>
        <taxon>Leptospiraceae</taxon>
        <taxon>Turneriella</taxon>
    </lineage>
</organism>
<evidence type="ECO:0000313" key="4">
    <source>
        <dbReference type="Proteomes" id="UP000006048"/>
    </source>
</evidence>
<keyword evidence="1" id="KW-0378">Hydrolase</keyword>
<keyword evidence="1" id="KW-0690">Ribosome biogenesis</keyword>
<feature type="binding site" evidence="1">
    <location>
        <begin position="138"/>
        <end position="141"/>
    </location>
    <ligand>
        <name>GTP</name>
        <dbReference type="ChEBI" id="CHEBI:37565"/>
    </ligand>
</feature>
<comment type="subunit">
    <text evidence="1">Monomer. Associates with 30S ribosomal subunit, binds 16S rRNA.</text>
</comment>
<sequence>MSRALVAGVFGAYHHVLPYPLVSRAERFKAKARGKLRIEYRERNEGYKKLRESLLAVGDMVEISEDKKNPDTWIIESVEERRNAVHRASFGRQQCLAANIDGVVIMASVRSPEFNLGFVERCLAEVQISGVEVLLIVNKYDLITEPDEETEKVLRWYESISISVQRETLKGGLSPSLRERFAAGTWLLLGQSGTGKSTLLNQLFGQSLQAVGEVSLINKGRHTTTNPALYCDPGNSRLVLIDVPGLREFGMHHRDAHEIRQAYPDFLRYQCRFENCLHLNEPGCAVKAAVEQNEIPEFRYRYYVSMLDTVQENFKPRKGDYWRGIRK</sequence>
<dbReference type="InterPro" id="IPR027417">
    <property type="entry name" value="P-loop_NTPase"/>
</dbReference>
<feature type="binding site" evidence="1">
    <location>
        <begin position="190"/>
        <end position="198"/>
    </location>
    <ligand>
        <name>GTP</name>
        <dbReference type="ChEBI" id="CHEBI:37565"/>
    </ligand>
</feature>
<reference evidence="3 4" key="1">
    <citation type="submission" date="2012-06" db="EMBL/GenBank/DDBJ databases">
        <title>The complete chromosome of genome of Turneriella parva DSM 21527.</title>
        <authorList>
            <consortium name="US DOE Joint Genome Institute (JGI-PGF)"/>
            <person name="Lucas S."/>
            <person name="Han J."/>
            <person name="Lapidus A."/>
            <person name="Bruce D."/>
            <person name="Goodwin L."/>
            <person name="Pitluck S."/>
            <person name="Peters L."/>
            <person name="Kyrpides N."/>
            <person name="Mavromatis K."/>
            <person name="Ivanova N."/>
            <person name="Mikhailova N."/>
            <person name="Chertkov O."/>
            <person name="Detter J.C."/>
            <person name="Tapia R."/>
            <person name="Han C."/>
            <person name="Land M."/>
            <person name="Hauser L."/>
            <person name="Markowitz V."/>
            <person name="Cheng J.-F."/>
            <person name="Hugenholtz P."/>
            <person name="Woyke T."/>
            <person name="Wu D."/>
            <person name="Gronow S."/>
            <person name="Wellnitz S."/>
            <person name="Brambilla E."/>
            <person name="Klenk H.-P."/>
            <person name="Eisen J.A."/>
        </authorList>
    </citation>
    <scope>NUCLEOTIDE SEQUENCE [LARGE SCALE GENOMIC DNA]</scope>
    <source>
        <strain evidence="4">ATCC BAA-1111 / DSM 21527 / NCTC 11395 / H</strain>
    </source>
</reference>
<evidence type="ECO:0000313" key="3">
    <source>
        <dbReference type="EMBL" id="AFM12186.1"/>
    </source>
</evidence>
<keyword evidence="1" id="KW-0699">rRNA-binding</keyword>
<dbReference type="PANTHER" id="PTHR32120">
    <property type="entry name" value="SMALL RIBOSOMAL SUBUNIT BIOGENESIS GTPASE RSGA"/>
    <property type="match status" value="1"/>
</dbReference>
<dbReference type="GO" id="GO:0005525">
    <property type="term" value="F:GTP binding"/>
    <property type="evidence" value="ECO:0007669"/>
    <property type="project" value="UniProtKB-UniRule"/>
</dbReference>
<comment type="similarity">
    <text evidence="1">Belongs to the TRAFAC class YlqF/YawG GTPase family. RsgA subfamily.</text>
</comment>
<keyword evidence="4" id="KW-1185">Reference proteome</keyword>